<dbReference type="SUPFAM" id="SSF82185">
    <property type="entry name" value="Histone H3 K4-specific methyltransferase SET7/9 N-terminal domain"/>
    <property type="match status" value="1"/>
</dbReference>
<keyword evidence="3" id="KW-1185">Reference proteome</keyword>
<dbReference type="Ensembl" id="ENSEEET00000058628.1">
    <property type="protein sequence ID" value="ENSEEEP00000062023.1"/>
    <property type="gene ID" value="ENSEEEG00000025984.1"/>
</dbReference>
<dbReference type="InterPro" id="IPR052849">
    <property type="entry name" value="MORN_repeat_protein"/>
</dbReference>
<dbReference type="Gene3D" id="2.20.110.10">
    <property type="entry name" value="Histone H3 K4-specific methyltransferase SET7/9 N-terminal domain"/>
    <property type="match status" value="2"/>
</dbReference>
<protein>
    <recommendedName>
        <fullName evidence="4">MORN repeat containing 2</fullName>
    </recommendedName>
</protein>
<dbReference type="GeneTree" id="ENSGT00390000006619"/>
<name>A0AAY5EZ29_ELEEL</name>
<reference evidence="2 3" key="1">
    <citation type="submission" date="2020-05" db="EMBL/GenBank/DDBJ databases">
        <title>Electrophorus electricus (electric eel) genome, fEleEle1, primary haplotype.</title>
        <authorList>
            <person name="Myers G."/>
            <person name="Meyer A."/>
            <person name="Fedrigo O."/>
            <person name="Formenti G."/>
            <person name="Rhie A."/>
            <person name="Tracey A."/>
            <person name="Sims Y."/>
            <person name="Jarvis E.D."/>
        </authorList>
    </citation>
    <scope>NUCLEOTIDE SEQUENCE [LARGE SCALE GENOMIC DNA]</scope>
</reference>
<organism evidence="2 3">
    <name type="scientific">Electrophorus electricus</name>
    <name type="common">Electric eel</name>
    <name type="synonym">Gymnotus electricus</name>
    <dbReference type="NCBI Taxonomy" id="8005"/>
    <lineage>
        <taxon>Eukaryota</taxon>
        <taxon>Metazoa</taxon>
        <taxon>Chordata</taxon>
        <taxon>Craniata</taxon>
        <taxon>Vertebrata</taxon>
        <taxon>Euteleostomi</taxon>
        <taxon>Actinopterygii</taxon>
        <taxon>Neopterygii</taxon>
        <taxon>Teleostei</taxon>
        <taxon>Ostariophysi</taxon>
        <taxon>Gymnotiformes</taxon>
        <taxon>Gymnotoidei</taxon>
        <taxon>Gymnotidae</taxon>
        <taxon>Electrophorus</taxon>
    </lineage>
</organism>
<gene>
    <name evidence="2" type="primary">MORN2</name>
</gene>
<evidence type="ECO:0008006" key="4">
    <source>
        <dbReference type="Google" id="ProtNLM"/>
    </source>
</evidence>
<dbReference type="PANTHER" id="PTHR46917">
    <property type="entry name" value="MORN REPEAT-CONTAINING PROTEIN 2"/>
    <property type="match status" value="1"/>
</dbReference>
<accession>A0AAY5EZ29</accession>
<keyword evidence="1" id="KW-0677">Repeat</keyword>
<dbReference type="Pfam" id="PF02493">
    <property type="entry name" value="MORN"/>
    <property type="match status" value="3"/>
</dbReference>
<proteinExistence type="predicted"/>
<dbReference type="SMART" id="SM00698">
    <property type="entry name" value="MORN"/>
    <property type="match status" value="2"/>
</dbReference>
<sequence length="145" mass="16021">ESRRKPARGCPCPESGMWTVSYIFPNGDKYEGECCRTSDGVVMRKGTGTQISSSGAVYIGEWNNDMMSGTGTLTHPSGAVYKGQFQDNRYHGNGTYFFPDGTKYCGTFNNNRCESEGDFTDSEGRVWTGTFHRKAAPIKLARNTL</sequence>
<reference evidence="2" key="2">
    <citation type="submission" date="2025-08" db="UniProtKB">
        <authorList>
            <consortium name="Ensembl"/>
        </authorList>
    </citation>
    <scope>IDENTIFICATION</scope>
</reference>
<reference evidence="2" key="3">
    <citation type="submission" date="2025-09" db="UniProtKB">
        <authorList>
            <consortium name="Ensembl"/>
        </authorList>
    </citation>
    <scope>IDENTIFICATION</scope>
</reference>
<evidence type="ECO:0000313" key="2">
    <source>
        <dbReference type="Ensembl" id="ENSEEEP00000062023.1"/>
    </source>
</evidence>
<evidence type="ECO:0000256" key="1">
    <source>
        <dbReference type="ARBA" id="ARBA00022737"/>
    </source>
</evidence>
<dbReference type="PANTHER" id="PTHR46917:SF1">
    <property type="entry name" value="MORN REPEAT-CONTAINING PROTEIN 2"/>
    <property type="match status" value="1"/>
</dbReference>
<dbReference type="Proteomes" id="UP000314983">
    <property type="component" value="Chromosome 13"/>
</dbReference>
<evidence type="ECO:0000313" key="3">
    <source>
        <dbReference type="Proteomes" id="UP000314983"/>
    </source>
</evidence>
<dbReference type="InterPro" id="IPR003409">
    <property type="entry name" value="MORN"/>
</dbReference>
<dbReference type="AlphaFoldDB" id="A0AAY5EZ29"/>